<sequence length="145" mass="16057">MSHTVQANSRIRWRYQLFLADGHKVEASEDPAGELLQLGKGEIHPNLESALLGLPQGERIRLIIMVDQAFGYPDPDAIQTLARAEFPADWHVKAGQIISFALPSGQEIPGKVRDISADNVVVDFNHPLAGHNITFELEILDILED</sequence>
<evidence type="ECO:0000313" key="9">
    <source>
        <dbReference type="Proteomes" id="UP000192491"/>
    </source>
</evidence>
<dbReference type="InterPro" id="IPR046357">
    <property type="entry name" value="PPIase_dom_sf"/>
</dbReference>
<evidence type="ECO:0000256" key="1">
    <source>
        <dbReference type="ARBA" id="ARBA00000971"/>
    </source>
</evidence>
<dbReference type="SUPFAM" id="SSF54534">
    <property type="entry name" value="FKBP-like"/>
    <property type="match status" value="1"/>
</dbReference>
<evidence type="ECO:0000259" key="7">
    <source>
        <dbReference type="PROSITE" id="PS50059"/>
    </source>
</evidence>
<reference evidence="8 9" key="1">
    <citation type="submission" date="2017-01" db="EMBL/GenBank/DDBJ databases">
        <title>Novel large sulfur bacteria in the metagenomes of groundwater-fed chemosynthetic microbial mats in the Lake Huron basin.</title>
        <authorList>
            <person name="Sharrar A.M."/>
            <person name="Flood B.E."/>
            <person name="Bailey J.V."/>
            <person name="Jones D.S."/>
            <person name="Biddanda B."/>
            <person name="Ruberg S.A."/>
            <person name="Marcus D.N."/>
            <person name="Dick G.J."/>
        </authorList>
    </citation>
    <scope>NUCLEOTIDE SEQUENCE [LARGE SCALE GENOMIC DNA]</scope>
    <source>
        <strain evidence="8">A8</strain>
    </source>
</reference>
<evidence type="ECO:0000256" key="6">
    <source>
        <dbReference type="RuleBase" id="RU003915"/>
    </source>
</evidence>
<keyword evidence="4 5" id="KW-0413">Isomerase</keyword>
<evidence type="ECO:0000256" key="4">
    <source>
        <dbReference type="ARBA" id="ARBA00023235"/>
    </source>
</evidence>
<comment type="catalytic activity">
    <reaction evidence="1 5 6">
        <text>[protein]-peptidylproline (omega=180) = [protein]-peptidylproline (omega=0)</text>
        <dbReference type="Rhea" id="RHEA:16237"/>
        <dbReference type="Rhea" id="RHEA-COMP:10747"/>
        <dbReference type="Rhea" id="RHEA-COMP:10748"/>
        <dbReference type="ChEBI" id="CHEBI:83833"/>
        <dbReference type="ChEBI" id="CHEBI:83834"/>
        <dbReference type="EC" id="5.2.1.8"/>
    </reaction>
</comment>
<evidence type="ECO:0000256" key="3">
    <source>
        <dbReference type="ARBA" id="ARBA00023110"/>
    </source>
</evidence>
<organism evidence="8 9">
    <name type="scientific">Thiothrix lacustris</name>
    <dbReference type="NCBI Taxonomy" id="525917"/>
    <lineage>
        <taxon>Bacteria</taxon>
        <taxon>Pseudomonadati</taxon>
        <taxon>Pseudomonadota</taxon>
        <taxon>Gammaproteobacteria</taxon>
        <taxon>Thiotrichales</taxon>
        <taxon>Thiotrichaceae</taxon>
        <taxon>Thiothrix</taxon>
    </lineage>
</organism>
<comment type="caution">
    <text evidence="8">The sequence shown here is derived from an EMBL/GenBank/DDBJ whole genome shotgun (WGS) entry which is preliminary data.</text>
</comment>
<evidence type="ECO:0000313" key="8">
    <source>
        <dbReference type="EMBL" id="OQX05482.1"/>
    </source>
</evidence>
<dbReference type="GO" id="GO:0003755">
    <property type="term" value="F:peptidyl-prolyl cis-trans isomerase activity"/>
    <property type="evidence" value="ECO:0007669"/>
    <property type="project" value="UniProtKB-UniRule"/>
</dbReference>
<protein>
    <recommendedName>
        <fullName evidence="6">Peptidyl-prolyl cis-trans isomerase</fullName>
        <ecNumber evidence="6">5.2.1.8</ecNumber>
    </recommendedName>
</protein>
<dbReference type="Gene3D" id="3.10.50.40">
    <property type="match status" value="1"/>
</dbReference>
<dbReference type="EMBL" id="MTEJ01000287">
    <property type="protein sequence ID" value="OQX05482.1"/>
    <property type="molecule type" value="Genomic_DNA"/>
</dbReference>
<dbReference type="PANTHER" id="PTHR47861">
    <property type="entry name" value="FKBP-TYPE PEPTIDYL-PROLYL CIS-TRANS ISOMERASE SLYD"/>
    <property type="match status" value="1"/>
</dbReference>
<dbReference type="EC" id="5.2.1.8" evidence="6"/>
<dbReference type="Proteomes" id="UP000192491">
    <property type="component" value="Unassembled WGS sequence"/>
</dbReference>
<evidence type="ECO:0000256" key="2">
    <source>
        <dbReference type="ARBA" id="ARBA00006577"/>
    </source>
</evidence>
<dbReference type="AlphaFoldDB" id="A0A1Y1QHJ6"/>
<proteinExistence type="inferred from homology"/>
<dbReference type="Gene3D" id="2.40.10.330">
    <property type="match status" value="1"/>
</dbReference>
<evidence type="ECO:0000256" key="5">
    <source>
        <dbReference type="PROSITE-ProRule" id="PRU00277"/>
    </source>
</evidence>
<comment type="similarity">
    <text evidence="2 6">Belongs to the FKBP-type PPIase family.</text>
</comment>
<dbReference type="InterPro" id="IPR001179">
    <property type="entry name" value="PPIase_FKBP_dom"/>
</dbReference>
<name>A0A1Y1QHJ6_9GAMM</name>
<accession>A0A1Y1QHJ6</accession>
<dbReference type="Pfam" id="PF00254">
    <property type="entry name" value="FKBP_C"/>
    <property type="match status" value="1"/>
</dbReference>
<dbReference type="InterPro" id="IPR048261">
    <property type="entry name" value="SlpA/SlyD-like_ins_sf"/>
</dbReference>
<dbReference type="PROSITE" id="PS50059">
    <property type="entry name" value="FKBP_PPIASE"/>
    <property type="match status" value="1"/>
</dbReference>
<dbReference type="PANTHER" id="PTHR47861:SF4">
    <property type="entry name" value="FKBP-TYPE 16 KDA PEPTIDYL-PROLYL CIS-TRANS ISOMERASE"/>
    <property type="match status" value="1"/>
</dbReference>
<feature type="domain" description="PPIase FKBP-type" evidence="7">
    <location>
        <begin position="8"/>
        <end position="71"/>
    </location>
</feature>
<keyword evidence="3 5" id="KW-0697">Rotamase</keyword>
<gene>
    <name evidence="8" type="ORF">BWK73_33505</name>
</gene>